<keyword evidence="1" id="KW-0880">Kelch repeat</keyword>
<keyword evidence="4" id="KW-1185">Reference proteome</keyword>
<protein>
    <recommendedName>
        <fullName evidence="5">Galactose oxidase</fullName>
    </recommendedName>
</protein>
<evidence type="ECO:0000313" key="4">
    <source>
        <dbReference type="Proteomes" id="UP000076532"/>
    </source>
</evidence>
<evidence type="ECO:0000313" key="3">
    <source>
        <dbReference type="EMBL" id="KZP17010.1"/>
    </source>
</evidence>
<dbReference type="Proteomes" id="UP000076532">
    <property type="component" value="Unassembled WGS sequence"/>
</dbReference>
<dbReference type="PANTHER" id="PTHR46093:SF3">
    <property type="entry name" value="ACYL-COA-BINDING DOMAIN-CONTAINING PROTEIN 4"/>
    <property type="match status" value="1"/>
</dbReference>
<dbReference type="Gene3D" id="2.120.10.80">
    <property type="entry name" value="Kelch-type beta propeller"/>
    <property type="match status" value="1"/>
</dbReference>
<evidence type="ECO:0000256" key="2">
    <source>
        <dbReference type="ARBA" id="ARBA00022737"/>
    </source>
</evidence>
<evidence type="ECO:0008006" key="5">
    <source>
        <dbReference type="Google" id="ProtNLM"/>
    </source>
</evidence>
<name>A0A166FNT7_9AGAM</name>
<dbReference type="PANTHER" id="PTHR46093">
    <property type="entry name" value="ACYL-COA-BINDING DOMAIN-CONTAINING PROTEIN 5"/>
    <property type="match status" value="1"/>
</dbReference>
<gene>
    <name evidence="3" type="ORF">FIBSPDRAFT_747770</name>
</gene>
<dbReference type="SUPFAM" id="SSF117281">
    <property type="entry name" value="Kelch motif"/>
    <property type="match status" value="1"/>
</dbReference>
<dbReference type="InterPro" id="IPR015915">
    <property type="entry name" value="Kelch-typ_b-propeller"/>
</dbReference>
<reference evidence="3 4" key="1">
    <citation type="journal article" date="2016" name="Mol. Biol. Evol.">
        <title>Comparative Genomics of Early-Diverging Mushroom-Forming Fungi Provides Insights into the Origins of Lignocellulose Decay Capabilities.</title>
        <authorList>
            <person name="Nagy L.G."/>
            <person name="Riley R."/>
            <person name="Tritt A."/>
            <person name="Adam C."/>
            <person name="Daum C."/>
            <person name="Floudas D."/>
            <person name="Sun H."/>
            <person name="Yadav J.S."/>
            <person name="Pangilinan J."/>
            <person name="Larsson K.H."/>
            <person name="Matsuura K."/>
            <person name="Barry K."/>
            <person name="Labutti K."/>
            <person name="Kuo R."/>
            <person name="Ohm R.A."/>
            <person name="Bhattacharya S.S."/>
            <person name="Shirouzu T."/>
            <person name="Yoshinaga Y."/>
            <person name="Martin F.M."/>
            <person name="Grigoriev I.V."/>
            <person name="Hibbett D.S."/>
        </authorList>
    </citation>
    <scope>NUCLEOTIDE SEQUENCE [LARGE SCALE GENOMIC DNA]</scope>
    <source>
        <strain evidence="3 4">CBS 109695</strain>
    </source>
</reference>
<evidence type="ECO:0000256" key="1">
    <source>
        <dbReference type="ARBA" id="ARBA00022441"/>
    </source>
</evidence>
<organism evidence="3 4">
    <name type="scientific">Athelia psychrophila</name>
    <dbReference type="NCBI Taxonomy" id="1759441"/>
    <lineage>
        <taxon>Eukaryota</taxon>
        <taxon>Fungi</taxon>
        <taxon>Dikarya</taxon>
        <taxon>Basidiomycota</taxon>
        <taxon>Agaricomycotina</taxon>
        <taxon>Agaricomycetes</taxon>
        <taxon>Agaricomycetidae</taxon>
        <taxon>Atheliales</taxon>
        <taxon>Atheliaceae</taxon>
        <taxon>Athelia</taxon>
    </lineage>
</organism>
<dbReference type="OrthoDB" id="3228507at2759"/>
<sequence>MIGDRPSYNDWASRIVSVDRNAGDEFYLIGGCAEGDEIPSSDIFRMELKSMRWTNLTDQTKFPGSSGFWGNHVVHKPIPAVHSPAISAFYSVGRRFLLSFGGRQGKEGPPSQDLIGLDLDSLIWSIIPVEGGAVRGRMSATMVVVGQKLFIFGGLGWNKDAGECEVVNTFSVAECTGDENYGHWMWLVRDLDYPAGVPSLGFCNLQGIPVYEGKKILLTAGRLKNDEPFSLSGQTCVLFSPTNYSFQTQAHTPGDFPEDVGWYFLDALTITTPSDASALPSQAPAAQFVAWTPYDHDSLVPELWRYTLPPEEDCRSLNLREQMWGMRLDFAMFAVIGGRHFFFARDSETSTTYTTCVEIKL</sequence>
<accession>A0A166FNT7</accession>
<dbReference type="EMBL" id="KV417587">
    <property type="protein sequence ID" value="KZP17010.1"/>
    <property type="molecule type" value="Genomic_DNA"/>
</dbReference>
<dbReference type="AlphaFoldDB" id="A0A166FNT7"/>
<keyword evidence="2" id="KW-0677">Repeat</keyword>
<proteinExistence type="predicted"/>
<dbReference type="STRING" id="436010.A0A166FNT7"/>